<dbReference type="Gene3D" id="3.40.50.150">
    <property type="entry name" value="Vaccinia Virus protein VP39"/>
    <property type="match status" value="1"/>
</dbReference>
<feature type="compositionally biased region" description="Polar residues" evidence="4">
    <location>
        <begin position="18"/>
        <end position="28"/>
    </location>
</feature>
<keyword evidence="1" id="KW-0489">Methyltransferase</keyword>
<evidence type="ECO:0000256" key="4">
    <source>
        <dbReference type="SAM" id="MobiDB-lite"/>
    </source>
</evidence>
<feature type="domain" description="Methyltransferase small" evidence="5">
    <location>
        <begin position="135"/>
        <end position="226"/>
    </location>
</feature>
<accession>A0ABQ0D0F1</accession>
<comment type="caution">
    <text evidence="6">The sequence shown here is derived from an EMBL/GenBank/DDBJ whole genome shotgun (WGS) entry which is preliminary data.</text>
</comment>
<evidence type="ECO:0000256" key="2">
    <source>
        <dbReference type="ARBA" id="ARBA00022679"/>
    </source>
</evidence>
<evidence type="ECO:0000256" key="3">
    <source>
        <dbReference type="ARBA" id="ARBA00022691"/>
    </source>
</evidence>
<dbReference type="InterPro" id="IPR029063">
    <property type="entry name" value="SAM-dependent_MTases_sf"/>
</dbReference>
<protein>
    <recommendedName>
        <fullName evidence="5">Methyltransferase small domain-containing protein</fullName>
    </recommendedName>
</protein>
<dbReference type="Proteomes" id="UP001562357">
    <property type="component" value="Unassembled WGS sequence"/>
</dbReference>
<name>A0ABQ0D0F1_9HYPO</name>
<dbReference type="Pfam" id="PF05175">
    <property type="entry name" value="MTS"/>
    <property type="match status" value="1"/>
</dbReference>
<sequence length="312" mass="34880">MLLLTKQTLKPKDVPTKFQLSKNATKLSSHADPAPSRPVPRVSFCRAIPPFQNLVRSFDNRRHWHSSRRTLKKDAQEGGNMASPREEWEKRVSHLLTESKKHQTPYHAEIGGFRLDIHPSVYSPKYFPETLWYGQHLPAIVQGKSFLEVGVGSGLVSLHLAASGSRVVAVDVNPHAVHHARENFARNQQSGDFFASDIFGNVGGTFDFVFWNHPWQSSEAVPDELKSEKTFDAGYTLLKRYLAEGGRYLNPDGCILLGTSCFADMDSIGSLIADNGCSYKIREKGLGDLGEGVTEEYYILQIFSLDRIGSEE</sequence>
<dbReference type="InterPro" id="IPR007848">
    <property type="entry name" value="Small_mtfrase_dom"/>
</dbReference>
<keyword evidence="2" id="KW-0808">Transferase</keyword>
<dbReference type="EMBL" id="BAAFGZ010000720">
    <property type="protein sequence ID" value="GAB0139183.1"/>
    <property type="molecule type" value="Genomic_DNA"/>
</dbReference>
<evidence type="ECO:0000313" key="6">
    <source>
        <dbReference type="EMBL" id="GAB0139183.1"/>
    </source>
</evidence>
<dbReference type="InterPro" id="IPR052190">
    <property type="entry name" value="Euk-Arch_PrmC-MTase"/>
</dbReference>
<dbReference type="PANTHER" id="PTHR45875:SF1">
    <property type="entry name" value="METHYLTRANSFERASE N6AMT1"/>
    <property type="match status" value="1"/>
</dbReference>
<dbReference type="SUPFAM" id="SSF53335">
    <property type="entry name" value="S-adenosyl-L-methionine-dependent methyltransferases"/>
    <property type="match status" value="1"/>
</dbReference>
<reference evidence="7" key="1">
    <citation type="submission" date="2024-06" db="EMBL/GenBank/DDBJ databases">
        <title>Draft Genome Sequences of Epichloe bromicola Strains Isolated from Elymus ciliaris.</title>
        <authorList>
            <consortium name="Epichloe bromicola genome sequencing consortium"/>
            <person name="Miura A."/>
            <person name="Imano S."/>
            <person name="Ashida A."/>
            <person name="Sato I."/>
            <person name="Chiba S."/>
            <person name="Tanaka A."/>
            <person name="Camagna M."/>
            <person name="Takemoto D."/>
        </authorList>
    </citation>
    <scope>NUCLEOTIDE SEQUENCE [LARGE SCALE GENOMIC DNA]</scope>
    <source>
        <strain evidence="7">DP</strain>
    </source>
</reference>
<evidence type="ECO:0000313" key="7">
    <source>
        <dbReference type="Proteomes" id="UP001562357"/>
    </source>
</evidence>
<organism evidence="6 7">
    <name type="scientific">Epichloe bromicola</name>
    <dbReference type="NCBI Taxonomy" id="79588"/>
    <lineage>
        <taxon>Eukaryota</taxon>
        <taxon>Fungi</taxon>
        <taxon>Dikarya</taxon>
        <taxon>Ascomycota</taxon>
        <taxon>Pezizomycotina</taxon>
        <taxon>Sordariomycetes</taxon>
        <taxon>Hypocreomycetidae</taxon>
        <taxon>Hypocreales</taxon>
        <taxon>Clavicipitaceae</taxon>
        <taxon>Epichloe</taxon>
    </lineage>
</organism>
<evidence type="ECO:0000259" key="5">
    <source>
        <dbReference type="Pfam" id="PF05175"/>
    </source>
</evidence>
<evidence type="ECO:0000256" key="1">
    <source>
        <dbReference type="ARBA" id="ARBA00022603"/>
    </source>
</evidence>
<feature type="region of interest" description="Disordered" evidence="4">
    <location>
        <begin position="65"/>
        <end position="87"/>
    </location>
</feature>
<dbReference type="PANTHER" id="PTHR45875">
    <property type="entry name" value="METHYLTRANSFERASE N6AMT1"/>
    <property type="match status" value="1"/>
</dbReference>
<dbReference type="CDD" id="cd02440">
    <property type="entry name" value="AdoMet_MTases"/>
    <property type="match status" value="1"/>
</dbReference>
<proteinExistence type="predicted"/>
<keyword evidence="3" id="KW-0949">S-adenosyl-L-methionine</keyword>
<feature type="region of interest" description="Disordered" evidence="4">
    <location>
        <begin position="14"/>
        <end position="39"/>
    </location>
</feature>
<gene>
    <name evidence="6" type="primary">g7396</name>
    <name evidence="6" type="ORF">EsDP_00007396</name>
</gene>
<keyword evidence="7" id="KW-1185">Reference proteome</keyword>